<keyword evidence="2" id="KW-1185">Reference proteome</keyword>
<reference evidence="1 2" key="1">
    <citation type="submission" date="2014-04" db="EMBL/GenBank/DDBJ databases">
        <authorList>
            <consortium name="DOE Joint Genome Institute"/>
            <person name="Kuo A."/>
            <person name="Kohler A."/>
            <person name="Nagy L.G."/>
            <person name="Floudas D."/>
            <person name="Copeland A."/>
            <person name="Barry K.W."/>
            <person name="Cichocki N."/>
            <person name="Veneault-Fourrey C."/>
            <person name="LaButti K."/>
            <person name="Lindquist E.A."/>
            <person name="Lipzen A."/>
            <person name="Lundell T."/>
            <person name="Morin E."/>
            <person name="Murat C."/>
            <person name="Sun H."/>
            <person name="Tunlid A."/>
            <person name="Henrissat B."/>
            <person name="Grigoriev I.V."/>
            <person name="Hibbett D.S."/>
            <person name="Martin F."/>
            <person name="Nordberg H.P."/>
            <person name="Cantor M.N."/>
            <person name="Hua S.X."/>
        </authorList>
    </citation>
    <scope>NUCLEOTIDE SEQUENCE [LARGE SCALE GENOMIC DNA]</scope>
    <source>
        <strain evidence="1 2">LaAM-08-1</strain>
    </source>
</reference>
<evidence type="ECO:0000313" key="1">
    <source>
        <dbReference type="EMBL" id="KIK05249.1"/>
    </source>
</evidence>
<dbReference type="Proteomes" id="UP000054477">
    <property type="component" value="Unassembled WGS sequence"/>
</dbReference>
<gene>
    <name evidence="1" type="ORF">K443DRAFT_120588</name>
</gene>
<dbReference type="OrthoDB" id="416119at2759"/>
<evidence type="ECO:0000313" key="2">
    <source>
        <dbReference type="Proteomes" id="UP000054477"/>
    </source>
</evidence>
<proteinExistence type="predicted"/>
<dbReference type="HOGENOM" id="CLU_2292149_0_0_1"/>
<name>A0A0C9XU84_9AGAR</name>
<reference evidence="2" key="2">
    <citation type="submission" date="2015-01" db="EMBL/GenBank/DDBJ databases">
        <title>Evolutionary Origins and Diversification of the Mycorrhizal Mutualists.</title>
        <authorList>
            <consortium name="DOE Joint Genome Institute"/>
            <consortium name="Mycorrhizal Genomics Consortium"/>
            <person name="Kohler A."/>
            <person name="Kuo A."/>
            <person name="Nagy L.G."/>
            <person name="Floudas D."/>
            <person name="Copeland A."/>
            <person name="Barry K.W."/>
            <person name="Cichocki N."/>
            <person name="Veneault-Fourrey C."/>
            <person name="LaButti K."/>
            <person name="Lindquist E.A."/>
            <person name="Lipzen A."/>
            <person name="Lundell T."/>
            <person name="Morin E."/>
            <person name="Murat C."/>
            <person name="Riley R."/>
            <person name="Ohm R."/>
            <person name="Sun H."/>
            <person name="Tunlid A."/>
            <person name="Henrissat B."/>
            <person name="Grigoriev I.V."/>
            <person name="Hibbett D.S."/>
            <person name="Martin F."/>
        </authorList>
    </citation>
    <scope>NUCLEOTIDE SEQUENCE [LARGE SCALE GENOMIC DNA]</scope>
    <source>
        <strain evidence="2">LaAM-08-1</strain>
    </source>
</reference>
<sequence length="101" mass="11528">MVNKGAERETLWKGLGKKQGYKIATLNMKGRRNRKCEPMLQIITKDENGLDLINLYALNNDKEKVTGLGDLADPIILGDFNFVEEPINRIPTHRKNQGYSR</sequence>
<protein>
    <recommendedName>
        <fullName evidence="3">Endonuclease/exonuclease/phosphatase domain-containing protein</fullName>
    </recommendedName>
</protein>
<evidence type="ECO:0008006" key="3">
    <source>
        <dbReference type="Google" id="ProtNLM"/>
    </source>
</evidence>
<dbReference type="AlphaFoldDB" id="A0A0C9XU84"/>
<accession>A0A0C9XU84</accession>
<dbReference type="EMBL" id="KN838561">
    <property type="protein sequence ID" value="KIK05249.1"/>
    <property type="molecule type" value="Genomic_DNA"/>
</dbReference>
<organism evidence="1 2">
    <name type="scientific">Laccaria amethystina LaAM-08-1</name>
    <dbReference type="NCBI Taxonomy" id="1095629"/>
    <lineage>
        <taxon>Eukaryota</taxon>
        <taxon>Fungi</taxon>
        <taxon>Dikarya</taxon>
        <taxon>Basidiomycota</taxon>
        <taxon>Agaricomycotina</taxon>
        <taxon>Agaricomycetes</taxon>
        <taxon>Agaricomycetidae</taxon>
        <taxon>Agaricales</taxon>
        <taxon>Agaricineae</taxon>
        <taxon>Hydnangiaceae</taxon>
        <taxon>Laccaria</taxon>
    </lineage>
</organism>